<name>A0AC34FLN6_9BILA</name>
<organism evidence="1 2">
    <name type="scientific">Panagrolaimus sp. ES5</name>
    <dbReference type="NCBI Taxonomy" id="591445"/>
    <lineage>
        <taxon>Eukaryota</taxon>
        <taxon>Metazoa</taxon>
        <taxon>Ecdysozoa</taxon>
        <taxon>Nematoda</taxon>
        <taxon>Chromadorea</taxon>
        <taxon>Rhabditida</taxon>
        <taxon>Tylenchina</taxon>
        <taxon>Panagrolaimomorpha</taxon>
        <taxon>Panagrolaimoidea</taxon>
        <taxon>Panagrolaimidae</taxon>
        <taxon>Panagrolaimus</taxon>
    </lineage>
</organism>
<sequence>MLLKTLLIKQAKINIGDVTHITVNDDIQFSVIIPPTNKNSHVYQIQGIGKNFEILEIRDADNERSLPYDYIDKTFASNYHFKDGFVFHILADIDFHVNNVDEFCCTDNTYKLHLPQASIASLKPRECFKKSITFNNFPNITLSCYIKKVDNEIVEVHVVNPKRVGINGSVSDFRTQFYATEDINVNFVFDPHTSKRKESENEDTQK</sequence>
<reference evidence="2" key="1">
    <citation type="submission" date="2022-11" db="UniProtKB">
        <authorList>
            <consortium name="WormBaseParasite"/>
        </authorList>
    </citation>
    <scope>IDENTIFICATION</scope>
</reference>
<proteinExistence type="predicted"/>
<evidence type="ECO:0000313" key="2">
    <source>
        <dbReference type="WBParaSite" id="ES5_v2.g18202.t1"/>
    </source>
</evidence>
<evidence type="ECO:0000313" key="1">
    <source>
        <dbReference type="Proteomes" id="UP000887579"/>
    </source>
</evidence>
<dbReference type="WBParaSite" id="ES5_v2.g18202.t1">
    <property type="protein sequence ID" value="ES5_v2.g18202.t1"/>
    <property type="gene ID" value="ES5_v2.g18202"/>
</dbReference>
<protein>
    <submittedName>
        <fullName evidence="2">Galectin</fullName>
    </submittedName>
</protein>
<dbReference type="Proteomes" id="UP000887579">
    <property type="component" value="Unplaced"/>
</dbReference>
<accession>A0AC34FLN6</accession>